<feature type="domain" description="Solute-binding protein family 5" evidence="9">
    <location>
        <begin position="107"/>
        <end position="475"/>
    </location>
</feature>
<evidence type="ECO:0000256" key="7">
    <source>
        <dbReference type="ARBA" id="ARBA00022764"/>
    </source>
</evidence>
<proteinExistence type="inferred from homology"/>
<dbReference type="Pfam" id="PF00496">
    <property type="entry name" value="SBP_bac_5"/>
    <property type="match status" value="1"/>
</dbReference>
<evidence type="ECO:0000256" key="1">
    <source>
        <dbReference type="ARBA" id="ARBA00003489"/>
    </source>
</evidence>
<dbReference type="InterPro" id="IPR030678">
    <property type="entry name" value="Peptide/Ni-bd"/>
</dbReference>
<feature type="chain" id="PRO_5039518276" description="Glutathione-binding protein GsiB" evidence="8">
    <location>
        <begin position="28"/>
        <end position="565"/>
    </location>
</feature>
<sequence length="565" mass="60849">MKKRHVMRTLLAVVSALALTACGSGGAAGGSSASSSASASSTSSSSASDTATITIADGASVSQQQDVTAMVSVDFTTMDPMDTSDTLSGGIQRMMMDGLFGFDENMQIIPMLATDYEANDQATEYTIHLRQGISFTDGTPWNADALLVNIDKWADKDLGLKRTTFLCNTLDHAEKIDDYTVKIYLTEPFGAFISNLAHPATLIMSPAQIQAGVDACAQNPVGTGQYKFVEWVAGDHLTLELNPDWWGYDADICGGTALAASDAGFKTITFKPVAESATRVAAMQSGDAQITWSVPTESVDTLKADSNVSVGEGDSITVYYFFMNNQKKPFNDVRVRQAIAYAINKEAYVQVVSNGYGSVATSMIGEEVQHYKANDPYPYDPEKAKELLAEAGYPDGFTTSLIYSNTTGNQKAAEFYKQQLAEVGITLELEGMESALVNEKVQGADVPGSEAEVECYMSGWSTSTGDADWGLRPMLAIESEPPMSYNISYYENEEVDQLLKDGLSTADEEKRADIYAQIQDIVWEEVPLVCIANSANLWATSSNITGVYLLGDGSVCMRNARMAGE</sequence>
<evidence type="ECO:0000259" key="9">
    <source>
        <dbReference type="Pfam" id="PF00496"/>
    </source>
</evidence>
<evidence type="ECO:0000313" key="11">
    <source>
        <dbReference type="Proteomes" id="UP000260680"/>
    </source>
</evidence>
<dbReference type="RefSeq" id="WP_117419818.1">
    <property type="nucleotide sequence ID" value="NZ_QOHO01000107.1"/>
</dbReference>
<dbReference type="GO" id="GO:1904680">
    <property type="term" value="F:peptide transmembrane transporter activity"/>
    <property type="evidence" value="ECO:0007669"/>
    <property type="project" value="TreeGrafter"/>
</dbReference>
<feature type="signal peptide" evidence="8">
    <location>
        <begin position="1"/>
        <end position="27"/>
    </location>
</feature>
<dbReference type="Gene3D" id="3.90.76.10">
    <property type="entry name" value="Dipeptide-binding Protein, Domain 1"/>
    <property type="match status" value="1"/>
</dbReference>
<evidence type="ECO:0000256" key="4">
    <source>
        <dbReference type="ARBA" id="ARBA00017393"/>
    </source>
</evidence>
<dbReference type="Proteomes" id="UP000260680">
    <property type="component" value="Unassembled WGS sequence"/>
</dbReference>
<evidence type="ECO:0000313" key="10">
    <source>
        <dbReference type="EMBL" id="RFZ76043.1"/>
    </source>
</evidence>
<dbReference type="PIRSF" id="PIRSF002741">
    <property type="entry name" value="MppA"/>
    <property type="match status" value="1"/>
</dbReference>
<comment type="subcellular location">
    <subcellularLocation>
        <location evidence="2">Periplasm</location>
    </subcellularLocation>
</comment>
<name>A0A3E2N4W7_9FIRM</name>
<comment type="function">
    <text evidence="1">Part of the ABC transporter complex GsiABCD involved in glutathione import. Binds glutathione.</text>
</comment>
<dbReference type="PANTHER" id="PTHR30290">
    <property type="entry name" value="PERIPLASMIC BINDING COMPONENT OF ABC TRANSPORTER"/>
    <property type="match status" value="1"/>
</dbReference>
<comment type="caution">
    <text evidence="10">The sequence shown here is derived from an EMBL/GenBank/DDBJ whole genome shotgun (WGS) entry which is preliminary data.</text>
</comment>
<evidence type="ECO:0000256" key="3">
    <source>
        <dbReference type="ARBA" id="ARBA00005695"/>
    </source>
</evidence>
<evidence type="ECO:0000256" key="2">
    <source>
        <dbReference type="ARBA" id="ARBA00004418"/>
    </source>
</evidence>
<dbReference type="InterPro" id="IPR039424">
    <property type="entry name" value="SBP_5"/>
</dbReference>
<dbReference type="CDD" id="cd08499">
    <property type="entry name" value="PBP2_Ylib_like"/>
    <property type="match status" value="1"/>
</dbReference>
<dbReference type="GO" id="GO:0042938">
    <property type="term" value="P:dipeptide transport"/>
    <property type="evidence" value="ECO:0007669"/>
    <property type="project" value="TreeGrafter"/>
</dbReference>
<keyword evidence="5" id="KW-0813">Transport</keyword>
<dbReference type="InterPro" id="IPR000914">
    <property type="entry name" value="SBP_5_dom"/>
</dbReference>
<dbReference type="EMBL" id="QOHO01000107">
    <property type="protein sequence ID" value="RFZ76043.1"/>
    <property type="molecule type" value="Genomic_DNA"/>
</dbReference>
<accession>A0A3E2N4W7</accession>
<dbReference type="GO" id="GO:0043190">
    <property type="term" value="C:ATP-binding cassette (ABC) transporter complex"/>
    <property type="evidence" value="ECO:0007669"/>
    <property type="project" value="InterPro"/>
</dbReference>
<evidence type="ECO:0000256" key="8">
    <source>
        <dbReference type="SAM" id="SignalP"/>
    </source>
</evidence>
<gene>
    <name evidence="10" type="ORF">DS742_25945</name>
</gene>
<comment type="similarity">
    <text evidence="3">Belongs to the bacterial solute-binding protein 5 family.</text>
</comment>
<keyword evidence="6 8" id="KW-0732">Signal</keyword>
<dbReference type="SUPFAM" id="SSF53850">
    <property type="entry name" value="Periplasmic binding protein-like II"/>
    <property type="match status" value="1"/>
</dbReference>
<dbReference type="GO" id="GO:0030288">
    <property type="term" value="C:outer membrane-bounded periplasmic space"/>
    <property type="evidence" value="ECO:0007669"/>
    <property type="project" value="TreeGrafter"/>
</dbReference>
<dbReference type="AlphaFoldDB" id="A0A3E2N4W7"/>
<protein>
    <recommendedName>
        <fullName evidence="4">Glutathione-binding protein GsiB</fullName>
    </recommendedName>
</protein>
<organism evidence="10 11">
    <name type="scientific">Lacrimispora amygdalina</name>
    <dbReference type="NCBI Taxonomy" id="253257"/>
    <lineage>
        <taxon>Bacteria</taxon>
        <taxon>Bacillati</taxon>
        <taxon>Bacillota</taxon>
        <taxon>Clostridia</taxon>
        <taxon>Lachnospirales</taxon>
        <taxon>Lachnospiraceae</taxon>
        <taxon>Lacrimispora</taxon>
    </lineage>
</organism>
<reference evidence="10 11" key="1">
    <citation type="submission" date="2018-07" db="EMBL/GenBank/DDBJ databases">
        <title>New species, Clostridium PI-S10-A1B.</title>
        <authorList>
            <person name="Krishna G."/>
            <person name="Summeta K."/>
            <person name="Shikha S."/>
            <person name="Prabhu P.B."/>
            <person name="Suresh K."/>
        </authorList>
    </citation>
    <scope>NUCLEOTIDE SEQUENCE [LARGE SCALE GENOMIC DNA]</scope>
    <source>
        <strain evidence="10 11">PI-S10-A1B</strain>
    </source>
</reference>
<keyword evidence="7" id="KW-0574">Periplasm</keyword>
<dbReference type="OrthoDB" id="9772924at2"/>
<dbReference type="PANTHER" id="PTHR30290:SF32">
    <property type="entry name" value="GLUTATHIONE-BINDING PROTEIN GSIB"/>
    <property type="match status" value="1"/>
</dbReference>
<dbReference type="Gene3D" id="3.40.190.10">
    <property type="entry name" value="Periplasmic binding protein-like II"/>
    <property type="match status" value="1"/>
</dbReference>
<evidence type="ECO:0000256" key="5">
    <source>
        <dbReference type="ARBA" id="ARBA00022448"/>
    </source>
</evidence>
<dbReference type="Gene3D" id="3.10.105.10">
    <property type="entry name" value="Dipeptide-binding Protein, Domain 3"/>
    <property type="match status" value="1"/>
</dbReference>
<dbReference type="PROSITE" id="PS51257">
    <property type="entry name" value="PROKAR_LIPOPROTEIN"/>
    <property type="match status" value="1"/>
</dbReference>
<evidence type="ECO:0000256" key="6">
    <source>
        <dbReference type="ARBA" id="ARBA00022729"/>
    </source>
</evidence>